<name>A0A0K2UV39_LEPSM</name>
<feature type="transmembrane region" description="Helical" evidence="1">
    <location>
        <begin position="20"/>
        <end position="38"/>
    </location>
</feature>
<keyword evidence="1" id="KW-0472">Membrane</keyword>
<organism evidence="2">
    <name type="scientific">Lepeophtheirus salmonis</name>
    <name type="common">Salmon louse</name>
    <name type="synonym">Caligus salmonis</name>
    <dbReference type="NCBI Taxonomy" id="72036"/>
    <lineage>
        <taxon>Eukaryota</taxon>
        <taxon>Metazoa</taxon>
        <taxon>Ecdysozoa</taxon>
        <taxon>Arthropoda</taxon>
        <taxon>Crustacea</taxon>
        <taxon>Multicrustacea</taxon>
        <taxon>Hexanauplia</taxon>
        <taxon>Copepoda</taxon>
        <taxon>Siphonostomatoida</taxon>
        <taxon>Caligidae</taxon>
        <taxon>Lepeophtheirus</taxon>
    </lineage>
</organism>
<keyword evidence="1" id="KW-0812">Transmembrane</keyword>
<reference evidence="2" key="1">
    <citation type="submission" date="2014-05" db="EMBL/GenBank/DDBJ databases">
        <authorList>
            <person name="Chronopoulou M."/>
        </authorList>
    </citation>
    <scope>NUCLEOTIDE SEQUENCE</scope>
    <source>
        <tissue evidence="2">Whole organism</tissue>
    </source>
</reference>
<protein>
    <submittedName>
        <fullName evidence="2">Uncharacterized protein</fullName>
    </submittedName>
</protein>
<keyword evidence="1" id="KW-1133">Transmembrane helix</keyword>
<evidence type="ECO:0000313" key="2">
    <source>
        <dbReference type="EMBL" id="CDW42104.1"/>
    </source>
</evidence>
<sequence>MSTFTHFSLNNPCNDVGFMLIKDFYGFVVKLLLVLFILN</sequence>
<evidence type="ECO:0000256" key="1">
    <source>
        <dbReference type="SAM" id="Phobius"/>
    </source>
</evidence>
<accession>A0A0K2UV39</accession>
<dbReference type="AlphaFoldDB" id="A0A0K2UV39"/>
<dbReference type="EMBL" id="HACA01024743">
    <property type="protein sequence ID" value="CDW42104.1"/>
    <property type="molecule type" value="Transcribed_RNA"/>
</dbReference>
<proteinExistence type="predicted"/>